<keyword evidence="10" id="KW-1185">Reference proteome</keyword>
<evidence type="ECO:0000256" key="5">
    <source>
        <dbReference type="ARBA" id="ARBA00023254"/>
    </source>
</evidence>
<dbReference type="Pfam" id="PF07714">
    <property type="entry name" value="PK_Tyr_Ser-Thr"/>
    <property type="match status" value="1"/>
</dbReference>
<dbReference type="PROSITE" id="PS50011">
    <property type="entry name" value="PROTEIN_KINASE_DOM"/>
    <property type="match status" value="1"/>
</dbReference>
<dbReference type="InterPro" id="IPR000719">
    <property type="entry name" value="Prot_kinase_dom"/>
</dbReference>
<keyword evidence="6" id="KW-0547">Nucleotide-binding</keyword>
<evidence type="ECO:0000256" key="6">
    <source>
        <dbReference type="PROSITE-ProRule" id="PRU10141"/>
    </source>
</evidence>
<keyword evidence="6" id="KW-0067">ATP-binding</keyword>
<feature type="compositionally biased region" description="Polar residues" evidence="7">
    <location>
        <begin position="517"/>
        <end position="531"/>
    </location>
</feature>
<accession>A0A7I4YAC0</accession>
<evidence type="ECO:0000313" key="11">
    <source>
        <dbReference type="WBParaSite" id="HCON_00069440-00001"/>
    </source>
</evidence>
<feature type="compositionally biased region" description="Polar residues" evidence="7">
    <location>
        <begin position="273"/>
        <end position="282"/>
    </location>
</feature>
<dbReference type="PROSITE" id="PS00107">
    <property type="entry name" value="PROTEIN_KINASE_ATP"/>
    <property type="match status" value="1"/>
</dbReference>
<dbReference type="Gene3D" id="1.10.510.10">
    <property type="entry name" value="Transferase(Phosphotransferase) domain 1"/>
    <property type="match status" value="1"/>
</dbReference>
<dbReference type="InterPro" id="IPR001245">
    <property type="entry name" value="Ser-Thr/Tyr_kinase_cat_dom"/>
</dbReference>
<feature type="region of interest" description="Disordered" evidence="7">
    <location>
        <begin position="260"/>
        <end position="282"/>
    </location>
</feature>
<dbReference type="GO" id="GO:0005737">
    <property type="term" value="C:cytoplasm"/>
    <property type="evidence" value="ECO:0007669"/>
    <property type="project" value="TreeGrafter"/>
</dbReference>
<reference evidence="11" key="1">
    <citation type="submission" date="2020-12" db="UniProtKB">
        <authorList>
            <consortium name="WormBaseParasite"/>
        </authorList>
    </citation>
    <scope>IDENTIFICATION</scope>
    <source>
        <strain evidence="11">MHco3</strain>
    </source>
</reference>
<dbReference type="Gene3D" id="3.30.60.20">
    <property type="match status" value="1"/>
</dbReference>
<dbReference type="FunFam" id="3.30.200.20:FF:000911">
    <property type="entry name" value="Protein CBR-KSR-1"/>
    <property type="match status" value="1"/>
</dbReference>
<feature type="region of interest" description="Disordered" evidence="7">
    <location>
        <begin position="187"/>
        <end position="242"/>
    </location>
</feature>
<dbReference type="SUPFAM" id="SSF57889">
    <property type="entry name" value="Cysteine-rich domain"/>
    <property type="match status" value="1"/>
</dbReference>
<dbReference type="AlphaFoldDB" id="A0A7I4YAC0"/>
<dbReference type="InterPro" id="IPR002219">
    <property type="entry name" value="PKC_DAG/PE"/>
</dbReference>
<keyword evidence="3" id="KW-0863">Zinc-finger</keyword>
<sequence>MPSHRPFTNIGCIQQSCELSMFVGQSAVFGDLTYAMRSFEELVERYESNASQLDDSSLISLEASITRALCLVIFYKPSMARKVLAPWLRTIGLSPANIHHLEQSGITDLNILLTKSEKELKGIADRGQFSSDMKTKLLRSASSVQMYLKALKAAKERGGEVTSFTDYQLSWSACSPLCSKRGATWRGISSESASPPSPRFIVTPVDEEGTSERDSPTDPIRDSLGSISAASASHSRSPSGSGGSLAVSVSSFGVVGAAHRSHTLSPPSPIGCGSTQSTPTLGANSRVVQSTSMQFGVQRSPKPSRLVHAIPHKWTKTTKFRLNSDSVCHFCQRPLGFGFLHAWEKCRSCKWKVHTHCRSRIGDSCGLTPEHLRILFDKLVQQNNGDIWNDPQSAVPMSRSLNEPAFQYPDSGMGIGDSSSSTNSSAPSTPALPLSLGYANSPYALSTAPSRSGERKFTFPDAVPEVPDIVLPDMNDGENRGSGWPGSSSDFGEGPSSLNAKHGEGSEGTVIVDSIGSAGTDTALSDGSTGARSPGGSQGGHTWDRNRWNMSTIRGPNAQASWNEVNIPFQKIDFEKNSLIGHGRFGNVLRGYHFGDVAVKFLNMNHIEESKRLDEFKSEVTAHKNTRHDNIVLFLGYCIESDKFGIVMSLCKGRPLHSILHETNDPIDLGTALVIATQICQGVSYLHTKKILHKDLRSKNIFIESKNKVVITDFGLFSMKRLRHPSRNYTMIVPAHWLSYLAPELIRALSEDWRELPFSESTDVFAFSTIWFELLTSSFPFDGEFSARIIWMVGNGIKAPLYNLNTVTEVKDLLLRCWSFSSSNRPSFGDILTTLNTLPRKRLDRSPPFPAIRSYESIF</sequence>
<dbReference type="PROSITE" id="PS50081">
    <property type="entry name" value="ZF_DAG_PE_2"/>
    <property type="match status" value="1"/>
</dbReference>
<dbReference type="CDD" id="cd00029">
    <property type="entry name" value="C1"/>
    <property type="match status" value="1"/>
</dbReference>
<name>A0A7I4YAC0_HAECO</name>
<feature type="compositionally biased region" description="Basic and acidic residues" evidence="7">
    <location>
        <begin position="210"/>
        <end position="221"/>
    </location>
</feature>
<feature type="binding site" evidence="6">
    <location>
        <position position="600"/>
    </location>
    <ligand>
        <name>ATP</name>
        <dbReference type="ChEBI" id="CHEBI:30616"/>
    </ligand>
</feature>
<dbReference type="GO" id="GO:0040026">
    <property type="term" value="P:positive regulation of vulval development"/>
    <property type="evidence" value="ECO:0007669"/>
    <property type="project" value="UniProtKB-ARBA"/>
</dbReference>
<dbReference type="WBParaSite" id="HCON_00069440-00001">
    <property type="protein sequence ID" value="HCON_00069440-00001"/>
    <property type="gene ID" value="HCON_00069440"/>
</dbReference>
<dbReference type="OMA" id="HAIPHKW"/>
<dbReference type="PANTHER" id="PTHR23257">
    <property type="entry name" value="SERINE-THREONINE PROTEIN KINASE"/>
    <property type="match status" value="1"/>
</dbReference>
<protein>
    <submittedName>
        <fullName evidence="11">Phorbol-ester/DAG-type domain-containing protein</fullName>
    </submittedName>
</protein>
<feature type="region of interest" description="Disordered" evidence="7">
    <location>
        <begin position="407"/>
        <end position="429"/>
    </location>
</feature>
<evidence type="ECO:0000256" key="2">
    <source>
        <dbReference type="ARBA" id="ARBA00022723"/>
    </source>
</evidence>
<dbReference type="Proteomes" id="UP000025227">
    <property type="component" value="Unplaced"/>
</dbReference>
<dbReference type="InterPro" id="IPR017441">
    <property type="entry name" value="Protein_kinase_ATP_BS"/>
</dbReference>
<feature type="compositionally biased region" description="Low complexity" evidence="7">
    <location>
        <begin position="223"/>
        <end position="242"/>
    </location>
</feature>
<evidence type="ECO:0000256" key="4">
    <source>
        <dbReference type="ARBA" id="ARBA00022833"/>
    </source>
</evidence>
<dbReference type="GO" id="GO:0008270">
    <property type="term" value="F:zinc ion binding"/>
    <property type="evidence" value="ECO:0007669"/>
    <property type="project" value="UniProtKB-KW"/>
</dbReference>
<dbReference type="GO" id="GO:0007265">
    <property type="term" value="P:Ras protein signal transduction"/>
    <property type="evidence" value="ECO:0007669"/>
    <property type="project" value="TreeGrafter"/>
</dbReference>
<dbReference type="GO" id="GO:0004672">
    <property type="term" value="F:protein kinase activity"/>
    <property type="evidence" value="ECO:0007669"/>
    <property type="project" value="InterPro"/>
</dbReference>
<dbReference type="Gene3D" id="3.30.200.20">
    <property type="entry name" value="Phosphorylase Kinase, domain 1"/>
    <property type="match status" value="1"/>
</dbReference>
<evidence type="ECO:0000259" key="8">
    <source>
        <dbReference type="PROSITE" id="PS50011"/>
    </source>
</evidence>
<dbReference type="OrthoDB" id="774951at2759"/>
<evidence type="ECO:0000259" key="9">
    <source>
        <dbReference type="PROSITE" id="PS50081"/>
    </source>
</evidence>
<keyword evidence="2" id="KW-0479">Metal-binding</keyword>
<keyword evidence="5" id="KW-0469">Meiosis</keyword>
<dbReference type="PANTHER" id="PTHR23257:SF963">
    <property type="entry name" value="AT08303P"/>
    <property type="match status" value="1"/>
</dbReference>
<evidence type="ECO:0000313" key="10">
    <source>
        <dbReference type="Proteomes" id="UP000025227"/>
    </source>
</evidence>
<feature type="domain" description="Protein kinase" evidence="8">
    <location>
        <begin position="574"/>
        <end position="838"/>
    </location>
</feature>
<dbReference type="GO" id="GO:0002119">
    <property type="term" value="P:nematode larval development"/>
    <property type="evidence" value="ECO:0007669"/>
    <property type="project" value="UniProtKB-ARBA"/>
</dbReference>
<evidence type="ECO:0000256" key="1">
    <source>
        <dbReference type="ARBA" id="ARBA00005843"/>
    </source>
</evidence>
<dbReference type="GO" id="GO:0051321">
    <property type="term" value="P:meiotic cell cycle"/>
    <property type="evidence" value="ECO:0007669"/>
    <property type="project" value="UniProtKB-KW"/>
</dbReference>
<dbReference type="InterPro" id="IPR011009">
    <property type="entry name" value="Kinase-like_dom_sf"/>
</dbReference>
<organism evidence="10 11">
    <name type="scientific">Haemonchus contortus</name>
    <name type="common">Barber pole worm</name>
    <dbReference type="NCBI Taxonomy" id="6289"/>
    <lineage>
        <taxon>Eukaryota</taxon>
        <taxon>Metazoa</taxon>
        <taxon>Ecdysozoa</taxon>
        <taxon>Nematoda</taxon>
        <taxon>Chromadorea</taxon>
        <taxon>Rhabditida</taxon>
        <taxon>Rhabditina</taxon>
        <taxon>Rhabditomorpha</taxon>
        <taxon>Strongyloidea</taxon>
        <taxon>Trichostrongylidae</taxon>
        <taxon>Haemonchus</taxon>
    </lineage>
</organism>
<evidence type="ECO:0000256" key="3">
    <source>
        <dbReference type="ARBA" id="ARBA00022771"/>
    </source>
</evidence>
<dbReference type="SUPFAM" id="SSF56112">
    <property type="entry name" value="Protein kinase-like (PK-like)"/>
    <property type="match status" value="1"/>
</dbReference>
<feature type="region of interest" description="Disordered" evidence="7">
    <location>
        <begin position="447"/>
        <end position="547"/>
    </location>
</feature>
<dbReference type="GO" id="GO:0005524">
    <property type="term" value="F:ATP binding"/>
    <property type="evidence" value="ECO:0007669"/>
    <property type="project" value="UniProtKB-UniRule"/>
</dbReference>
<dbReference type="SMART" id="SM00109">
    <property type="entry name" value="C1"/>
    <property type="match status" value="1"/>
</dbReference>
<dbReference type="InterPro" id="IPR050167">
    <property type="entry name" value="Ser_Thr_protein_kinase"/>
</dbReference>
<comment type="similarity">
    <text evidence="1">Belongs to the protein kinase superfamily. TKL Ser/Thr protein kinase family.</text>
</comment>
<evidence type="ECO:0000256" key="7">
    <source>
        <dbReference type="SAM" id="MobiDB-lite"/>
    </source>
</evidence>
<dbReference type="PROSITE" id="PS00109">
    <property type="entry name" value="PROTEIN_KINASE_TYR"/>
    <property type="match status" value="1"/>
</dbReference>
<dbReference type="InterPro" id="IPR008266">
    <property type="entry name" value="Tyr_kinase_AS"/>
</dbReference>
<feature type="domain" description="Phorbol-ester/DAG-type" evidence="9">
    <location>
        <begin position="311"/>
        <end position="365"/>
    </location>
</feature>
<dbReference type="InterPro" id="IPR046349">
    <property type="entry name" value="C1-like_sf"/>
</dbReference>
<proteinExistence type="inferred from homology"/>
<feature type="compositionally biased region" description="Low complexity" evidence="7">
    <location>
        <begin position="410"/>
        <end position="429"/>
    </location>
</feature>
<keyword evidence="4" id="KW-0862">Zinc</keyword>